<keyword evidence="3 11" id="KW-0028">Amino-acid biosynthesis</keyword>
<dbReference type="NCBIfam" id="TIGR01855">
    <property type="entry name" value="IMP_synth_hisH"/>
    <property type="match status" value="1"/>
</dbReference>
<gene>
    <name evidence="11 14" type="primary">hisH</name>
    <name evidence="14" type="ORF">CKY01_08235</name>
</gene>
<comment type="pathway">
    <text evidence="1 11">Amino-acid biosynthesis; L-histidine biosynthesis; L-histidine from 5-phospho-alpha-D-ribose 1-diphosphate: step 5/9.</text>
</comment>
<feature type="active site" evidence="11 12">
    <location>
        <position position="194"/>
    </location>
</feature>
<proteinExistence type="inferred from homology"/>
<dbReference type="SUPFAM" id="SSF52317">
    <property type="entry name" value="Class I glutamine amidotransferase-like"/>
    <property type="match status" value="1"/>
</dbReference>
<dbReference type="GO" id="GO:0004359">
    <property type="term" value="F:glutaminase activity"/>
    <property type="evidence" value="ECO:0007669"/>
    <property type="project" value="UniProtKB-EC"/>
</dbReference>
<evidence type="ECO:0000256" key="2">
    <source>
        <dbReference type="ARBA" id="ARBA00011152"/>
    </source>
</evidence>
<reference evidence="14 15" key="1">
    <citation type="journal article" date="2018" name="Int. J. Syst. Evol. Microbiol.">
        <title>Whole-genome-based revisit of Photorhabdus phylogeny: proposal for the elevation of most Photorhabdus subspecies to the species level and description of one novel species Photorhabdus bodei sp. nov., and one novel subspecies Photorhabdus laumondii subsp. clarkei subsp. nov.</title>
        <authorList>
            <person name="Machado R.A.R."/>
            <person name="Wuthrich D."/>
            <person name="Kuhnert P."/>
            <person name="Arce C.C.M."/>
            <person name="Thonen L."/>
            <person name="Ruiz C."/>
            <person name="Zhang X."/>
            <person name="Robert C.A.M."/>
            <person name="Karimi J."/>
            <person name="Kamali S."/>
            <person name="Ma J."/>
            <person name="Bruggmann R."/>
            <person name="Erb M."/>
        </authorList>
    </citation>
    <scope>NUCLEOTIDE SEQUENCE [LARGE SCALE GENOMIC DNA]</scope>
    <source>
        <strain evidence="14 15">BOJ-47</strain>
    </source>
</reference>
<evidence type="ECO:0000256" key="9">
    <source>
        <dbReference type="ARBA" id="ARBA00047838"/>
    </source>
</evidence>
<protein>
    <recommendedName>
        <fullName evidence="11">Imidazole glycerol phosphate synthase subunit HisH</fullName>
        <ecNumber evidence="11">4.3.2.10</ecNumber>
    </recommendedName>
    <alternativeName>
        <fullName evidence="11">IGP synthase glutaminase subunit</fullName>
        <ecNumber evidence="11">3.5.1.2</ecNumber>
    </alternativeName>
    <alternativeName>
        <fullName evidence="11">IGP synthase subunit HisH</fullName>
    </alternativeName>
    <alternativeName>
        <fullName evidence="11">ImGP synthase subunit HisH</fullName>
        <shortName evidence="11">IGPS subunit HisH</shortName>
    </alternativeName>
</protein>
<dbReference type="PROSITE" id="PS51273">
    <property type="entry name" value="GATASE_TYPE_1"/>
    <property type="match status" value="1"/>
</dbReference>
<sequence length="223" mass="25335">MDNIMQQDLKIAIIDYNMGNIKSIINAIRYISDNYKITVTHDKDEILSSNCIILPGVGAFPDAINKLKEKDLINTLHTAVIENKNPTLGICLGMQLLFSSSEEITLTDGLDFIPGKVSYIIPEKGLRVPHVGWNSLIIERDNEIFNSLKEDKDFYFVHSLHVECDDEYVLAKFNYGKLMTAAVKKDNIIGMQFHPEKSQRVGLLAIRNFLEWSISKINEDNKC</sequence>
<dbReference type="GO" id="GO:0005737">
    <property type="term" value="C:cytoplasm"/>
    <property type="evidence" value="ECO:0007669"/>
    <property type="project" value="UniProtKB-SubCell"/>
</dbReference>
<keyword evidence="11" id="KW-0963">Cytoplasm</keyword>
<evidence type="ECO:0000256" key="10">
    <source>
        <dbReference type="ARBA" id="ARBA00049534"/>
    </source>
</evidence>
<comment type="subcellular location">
    <subcellularLocation>
        <location evidence="11">Cytoplasm</location>
    </subcellularLocation>
</comment>
<dbReference type="InterPro" id="IPR029062">
    <property type="entry name" value="Class_I_gatase-like"/>
</dbReference>
<keyword evidence="4 11" id="KW-0378">Hydrolase</keyword>
<dbReference type="AlphaFoldDB" id="A0A329VH10"/>
<comment type="function">
    <text evidence="8 11">IGPS catalyzes the conversion of PRFAR and glutamine to IGP, AICAR and glutamate. The HisH subunit catalyzes the hydrolysis of glutamine to glutamate and ammonia as part of the synthesis of IGP and AICAR. The resulting ammonia molecule is channeled to the active site of HisF.</text>
</comment>
<keyword evidence="7 11" id="KW-0456">Lyase</keyword>
<dbReference type="InterPro" id="IPR017926">
    <property type="entry name" value="GATASE"/>
</dbReference>
<dbReference type="EC" id="4.3.2.10" evidence="11"/>
<organism evidence="14 15">
    <name type="scientific">Photorhabdus laumondii subsp. clarkei</name>
    <dbReference type="NCBI Taxonomy" id="2029685"/>
    <lineage>
        <taxon>Bacteria</taxon>
        <taxon>Pseudomonadati</taxon>
        <taxon>Pseudomonadota</taxon>
        <taxon>Gammaproteobacteria</taxon>
        <taxon>Enterobacterales</taxon>
        <taxon>Morganellaceae</taxon>
        <taxon>Photorhabdus</taxon>
    </lineage>
</organism>
<evidence type="ECO:0000256" key="8">
    <source>
        <dbReference type="ARBA" id="ARBA00025299"/>
    </source>
</evidence>
<dbReference type="UniPathway" id="UPA00031">
    <property type="reaction ID" value="UER00010"/>
</dbReference>
<evidence type="ECO:0000259" key="13">
    <source>
        <dbReference type="Pfam" id="PF00117"/>
    </source>
</evidence>
<dbReference type="PIRSF" id="PIRSF000495">
    <property type="entry name" value="Amidotransf_hisH"/>
    <property type="match status" value="1"/>
</dbReference>
<dbReference type="GO" id="GO:0000107">
    <property type="term" value="F:imidazoleglycerol-phosphate synthase activity"/>
    <property type="evidence" value="ECO:0007669"/>
    <property type="project" value="UniProtKB-UniRule"/>
</dbReference>
<name>A0A329VH10_9GAMM</name>
<evidence type="ECO:0000256" key="12">
    <source>
        <dbReference type="PIRSR" id="PIRSR000495-1"/>
    </source>
</evidence>
<feature type="active site" description="Nucleophile" evidence="11 12">
    <location>
        <position position="91"/>
    </location>
</feature>
<comment type="catalytic activity">
    <reaction evidence="10 11">
        <text>L-glutamine + H2O = L-glutamate + NH4(+)</text>
        <dbReference type="Rhea" id="RHEA:15889"/>
        <dbReference type="ChEBI" id="CHEBI:15377"/>
        <dbReference type="ChEBI" id="CHEBI:28938"/>
        <dbReference type="ChEBI" id="CHEBI:29985"/>
        <dbReference type="ChEBI" id="CHEBI:58359"/>
        <dbReference type="EC" id="3.5.1.2"/>
    </reaction>
</comment>
<evidence type="ECO:0000256" key="7">
    <source>
        <dbReference type="ARBA" id="ARBA00023239"/>
    </source>
</evidence>
<comment type="catalytic activity">
    <reaction evidence="9 11">
        <text>5-[(5-phospho-1-deoxy-D-ribulos-1-ylimino)methylamino]-1-(5-phospho-beta-D-ribosyl)imidazole-4-carboxamide + L-glutamine = D-erythro-1-(imidazol-4-yl)glycerol 3-phosphate + 5-amino-1-(5-phospho-beta-D-ribosyl)imidazole-4-carboxamide + L-glutamate + H(+)</text>
        <dbReference type="Rhea" id="RHEA:24793"/>
        <dbReference type="ChEBI" id="CHEBI:15378"/>
        <dbReference type="ChEBI" id="CHEBI:29985"/>
        <dbReference type="ChEBI" id="CHEBI:58278"/>
        <dbReference type="ChEBI" id="CHEBI:58359"/>
        <dbReference type="ChEBI" id="CHEBI:58475"/>
        <dbReference type="ChEBI" id="CHEBI:58525"/>
        <dbReference type="EC" id="4.3.2.10"/>
    </reaction>
</comment>
<comment type="subunit">
    <text evidence="2 11">Heterodimer of HisH and HisF.</text>
</comment>
<dbReference type="GO" id="GO:0000105">
    <property type="term" value="P:L-histidine biosynthetic process"/>
    <property type="evidence" value="ECO:0007669"/>
    <property type="project" value="UniProtKB-UniRule"/>
</dbReference>
<evidence type="ECO:0000313" key="14">
    <source>
        <dbReference type="EMBL" id="RAW91540.1"/>
    </source>
</evidence>
<dbReference type="HAMAP" id="MF_00278">
    <property type="entry name" value="HisH"/>
    <property type="match status" value="1"/>
</dbReference>
<dbReference type="InterPro" id="IPR010139">
    <property type="entry name" value="Imidazole-glycPsynth_HisH"/>
</dbReference>
<dbReference type="Pfam" id="PF00117">
    <property type="entry name" value="GATase"/>
    <property type="match status" value="1"/>
</dbReference>
<evidence type="ECO:0000256" key="3">
    <source>
        <dbReference type="ARBA" id="ARBA00022605"/>
    </source>
</evidence>
<evidence type="ECO:0000256" key="5">
    <source>
        <dbReference type="ARBA" id="ARBA00022962"/>
    </source>
</evidence>
<dbReference type="GO" id="GO:0016829">
    <property type="term" value="F:lyase activity"/>
    <property type="evidence" value="ECO:0007669"/>
    <property type="project" value="UniProtKB-KW"/>
</dbReference>
<evidence type="ECO:0000313" key="15">
    <source>
        <dbReference type="Proteomes" id="UP000250870"/>
    </source>
</evidence>
<evidence type="ECO:0000256" key="1">
    <source>
        <dbReference type="ARBA" id="ARBA00005091"/>
    </source>
</evidence>
<accession>A0A329VH10</accession>
<dbReference type="CDD" id="cd01748">
    <property type="entry name" value="GATase1_IGP_Synthase"/>
    <property type="match status" value="1"/>
</dbReference>
<evidence type="ECO:0000256" key="4">
    <source>
        <dbReference type="ARBA" id="ARBA00022801"/>
    </source>
</evidence>
<feature type="domain" description="Glutamine amidotransferase" evidence="13">
    <location>
        <begin position="13"/>
        <end position="201"/>
    </location>
</feature>
<dbReference type="Gene3D" id="3.40.50.880">
    <property type="match status" value="1"/>
</dbReference>
<comment type="caution">
    <text evidence="14">The sequence shown here is derived from an EMBL/GenBank/DDBJ whole genome shotgun (WGS) entry which is preliminary data.</text>
</comment>
<evidence type="ECO:0000256" key="11">
    <source>
        <dbReference type="HAMAP-Rule" id="MF_00278"/>
    </source>
</evidence>
<dbReference type="EC" id="3.5.1.2" evidence="11"/>
<dbReference type="Proteomes" id="UP000250870">
    <property type="component" value="Unassembled WGS sequence"/>
</dbReference>
<dbReference type="PANTHER" id="PTHR42701">
    <property type="entry name" value="IMIDAZOLE GLYCEROL PHOSPHATE SYNTHASE SUBUNIT HISH"/>
    <property type="match status" value="1"/>
</dbReference>
<keyword evidence="5 11" id="KW-0315">Glutamine amidotransferase</keyword>
<evidence type="ECO:0000256" key="6">
    <source>
        <dbReference type="ARBA" id="ARBA00023102"/>
    </source>
</evidence>
<keyword evidence="6 11" id="KW-0368">Histidine biosynthesis</keyword>
<dbReference type="PANTHER" id="PTHR42701:SF1">
    <property type="entry name" value="IMIDAZOLE GLYCEROL PHOSPHATE SYNTHASE SUBUNIT HISH"/>
    <property type="match status" value="1"/>
</dbReference>
<feature type="active site" evidence="11 12">
    <location>
        <position position="196"/>
    </location>
</feature>
<dbReference type="EMBL" id="NSCI01000008">
    <property type="protein sequence ID" value="RAW91540.1"/>
    <property type="molecule type" value="Genomic_DNA"/>
</dbReference>